<dbReference type="PROSITE" id="PS01248">
    <property type="entry name" value="EGF_LAM_1"/>
    <property type="match status" value="1"/>
</dbReference>
<dbReference type="GO" id="GO:0005041">
    <property type="term" value="F:low-density lipoprotein particle receptor activity"/>
    <property type="evidence" value="ECO:0007669"/>
    <property type="project" value="TreeGrafter"/>
</dbReference>
<evidence type="ECO:0000313" key="8">
    <source>
        <dbReference type="Proteomes" id="UP000269945"/>
    </source>
</evidence>
<dbReference type="PROSITE" id="PS50026">
    <property type="entry name" value="EGF_3"/>
    <property type="match status" value="1"/>
</dbReference>
<dbReference type="Gene3D" id="2.170.300.10">
    <property type="entry name" value="Tie2 ligand-binding domain superfamily"/>
    <property type="match status" value="1"/>
</dbReference>
<feature type="non-terminal residue" evidence="7">
    <location>
        <position position="1"/>
    </location>
</feature>
<dbReference type="SUPFAM" id="SSF57196">
    <property type="entry name" value="EGF/Laminin"/>
    <property type="match status" value="1"/>
</dbReference>
<evidence type="ECO:0000313" key="7">
    <source>
        <dbReference type="EMBL" id="VCW98143.1"/>
    </source>
</evidence>
<dbReference type="AlphaFoldDB" id="A0A9X9LWY6"/>
<keyword evidence="5" id="KW-0245">EGF-like domain</keyword>
<organism evidence="7 8">
    <name type="scientific">Gulo gulo</name>
    <name type="common">Wolverine</name>
    <name type="synonym">Gluton</name>
    <dbReference type="NCBI Taxonomy" id="48420"/>
    <lineage>
        <taxon>Eukaryota</taxon>
        <taxon>Metazoa</taxon>
        <taxon>Chordata</taxon>
        <taxon>Craniata</taxon>
        <taxon>Vertebrata</taxon>
        <taxon>Euteleostomi</taxon>
        <taxon>Mammalia</taxon>
        <taxon>Eutheria</taxon>
        <taxon>Laurasiatheria</taxon>
        <taxon>Carnivora</taxon>
        <taxon>Caniformia</taxon>
        <taxon>Musteloidea</taxon>
        <taxon>Mustelidae</taxon>
        <taxon>Guloninae</taxon>
        <taxon>Gulo</taxon>
    </lineage>
</organism>
<evidence type="ECO:0000256" key="2">
    <source>
        <dbReference type="ARBA" id="ARBA00023136"/>
    </source>
</evidence>
<comment type="subcellular location">
    <subcellularLocation>
        <location evidence="1">Membrane</location>
    </subcellularLocation>
</comment>
<feature type="disulfide bond" evidence="5">
    <location>
        <begin position="31"/>
        <end position="40"/>
    </location>
</feature>
<proteinExistence type="predicted"/>
<protein>
    <recommendedName>
        <fullName evidence="6">EGF-like domain-containing protein</fullName>
    </recommendedName>
</protein>
<gene>
    <name evidence="7" type="ORF">BN2614_LOCUS3</name>
</gene>
<sequence>SVPACPGGADAPCSNRGVCLDQYSGIGECRCNTGFNGTACELCLPGRFGPDCQPCGCSAHGQCDDGTTGSGQCFCETGWTGR</sequence>
<reference evidence="7 8" key="1">
    <citation type="submission" date="2018-10" db="EMBL/GenBank/DDBJ databases">
        <authorList>
            <person name="Ekblom R."/>
            <person name="Jareborg N."/>
        </authorList>
    </citation>
    <scope>NUCLEOTIDE SEQUENCE [LARGE SCALE GENOMIC DNA]</scope>
    <source>
        <tissue evidence="7">Muscle</tissue>
    </source>
</reference>
<evidence type="ECO:0000256" key="1">
    <source>
        <dbReference type="ARBA" id="ARBA00004370"/>
    </source>
</evidence>
<evidence type="ECO:0000256" key="4">
    <source>
        <dbReference type="ARBA" id="ARBA00023180"/>
    </source>
</evidence>
<dbReference type="Proteomes" id="UP000269945">
    <property type="component" value="Unassembled WGS sequence"/>
</dbReference>
<feature type="domain" description="EGF-like" evidence="6">
    <location>
        <begin position="1"/>
        <end position="41"/>
    </location>
</feature>
<dbReference type="EMBL" id="CYRY02024480">
    <property type="protein sequence ID" value="VCW98143.1"/>
    <property type="molecule type" value="Genomic_DNA"/>
</dbReference>
<keyword evidence="2" id="KW-0472">Membrane</keyword>
<comment type="caution">
    <text evidence="5">Lacks conserved residue(s) required for the propagation of feature annotation.</text>
</comment>
<dbReference type="GO" id="GO:0016020">
    <property type="term" value="C:membrane"/>
    <property type="evidence" value="ECO:0007669"/>
    <property type="project" value="UniProtKB-SubCell"/>
</dbReference>
<dbReference type="GO" id="GO:0030169">
    <property type="term" value="F:low-density lipoprotein particle binding"/>
    <property type="evidence" value="ECO:0007669"/>
    <property type="project" value="TreeGrafter"/>
</dbReference>
<keyword evidence="3 5" id="KW-1015">Disulfide bond</keyword>
<dbReference type="InterPro" id="IPR002049">
    <property type="entry name" value="LE_dom"/>
</dbReference>
<keyword evidence="8" id="KW-1185">Reference proteome</keyword>
<evidence type="ECO:0000259" key="6">
    <source>
        <dbReference type="PROSITE" id="PS50026"/>
    </source>
</evidence>
<evidence type="ECO:0000256" key="5">
    <source>
        <dbReference type="PROSITE-ProRule" id="PRU00076"/>
    </source>
</evidence>
<accession>A0A9X9LWY6</accession>
<dbReference type="PROSITE" id="PS00022">
    <property type="entry name" value="EGF_1"/>
    <property type="match status" value="1"/>
</dbReference>
<evidence type="ECO:0000256" key="3">
    <source>
        <dbReference type="ARBA" id="ARBA00023157"/>
    </source>
</evidence>
<dbReference type="Pfam" id="PF00053">
    <property type="entry name" value="EGF_laminin"/>
    <property type="match status" value="1"/>
</dbReference>
<keyword evidence="4" id="KW-0325">Glycoprotein</keyword>
<feature type="non-terminal residue" evidence="7">
    <location>
        <position position="82"/>
    </location>
</feature>
<comment type="caution">
    <text evidence="7">The sequence shown here is derived from an EMBL/GenBank/DDBJ whole genome shotgun (WGS) entry which is preliminary data.</text>
</comment>
<dbReference type="PANTHER" id="PTHR24038">
    <property type="entry name" value="STABILIN"/>
    <property type="match status" value="1"/>
</dbReference>
<name>A0A9X9LWY6_GULGU</name>
<dbReference type="InterPro" id="IPR000742">
    <property type="entry name" value="EGF"/>
</dbReference>
<dbReference type="PANTHER" id="PTHR24038:SF0">
    <property type="entry name" value="STABILIN-2"/>
    <property type="match status" value="1"/>
</dbReference>